<sequence>MGRWSQSAHEDELLRKVKTLFQNAADHVLRDHQHEFNFEAFVASLDENDRGVRRLFEGLLKETHRSYRKSRARSSPYPDTHGRARAQHMMGRPSIYRNLAGASSSASLHQLMDALGEDVAALPITSPPLEDTFGYTADEMSDWIEGGDGSANASEEWLLPWSVRRASLASQPDHNGGGPPAGALHANMRNWRQALMNRAVANNNNNSNNIGSASGAPATTPAFEDEMSASPMPSLRTAAPARSGPGAPSSFIRALSRLGAGPSAPSALDGGGSLGLGGSRGASPRIGNGEANPIAIAAAAAASRHPLVMARRRSAAAFSPNLEHTADSPLLGGGGGGGGGGGMGVSRTQAMSAGGSPAAFDVFSSHPSTPQSQPATAIVRRLSQLARSRQSLDAATAAVAAASASSSPGLGGAGGGMGGGTLSAGHTPTMAANRNAAAAAMAAVTARMLARRPLNARPSAPDAPPIVVSVAAEETGAGVGIAVPSTGRRHSLRASGDRPRARPSPRTALDMEAARARILAMANAPSNLSAAVPPPLDGSPATASTPASVPATAMSETSSSHDTHADTTMHDV</sequence>
<feature type="compositionally biased region" description="Low complexity" evidence="1">
    <location>
        <begin position="259"/>
        <end position="268"/>
    </location>
</feature>
<feature type="compositionally biased region" description="Low complexity" evidence="1">
    <location>
        <begin position="202"/>
        <end position="216"/>
    </location>
</feature>
<evidence type="ECO:0000313" key="3">
    <source>
        <dbReference type="Proteomes" id="UP000271241"/>
    </source>
</evidence>
<protein>
    <submittedName>
        <fullName evidence="2">Uncharacterized protein</fullName>
    </submittedName>
</protein>
<feature type="compositionally biased region" description="Low complexity" evidence="1">
    <location>
        <begin position="539"/>
        <end position="558"/>
    </location>
</feature>
<feature type="region of interest" description="Disordered" evidence="1">
    <location>
        <begin position="530"/>
        <end position="572"/>
    </location>
</feature>
<gene>
    <name evidence="2" type="ORF">THASP1DRAFT_27636</name>
</gene>
<feature type="region of interest" description="Disordered" evidence="1">
    <location>
        <begin position="481"/>
        <end position="507"/>
    </location>
</feature>
<accession>A0A4P9XY20</accession>
<reference evidence="3" key="1">
    <citation type="journal article" date="2018" name="Nat. Microbiol.">
        <title>Leveraging single-cell genomics to expand the fungal tree of life.</title>
        <authorList>
            <person name="Ahrendt S.R."/>
            <person name="Quandt C.A."/>
            <person name="Ciobanu D."/>
            <person name="Clum A."/>
            <person name="Salamov A."/>
            <person name="Andreopoulos B."/>
            <person name="Cheng J.F."/>
            <person name="Woyke T."/>
            <person name="Pelin A."/>
            <person name="Henrissat B."/>
            <person name="Reynolds N.K."/>
            <person name="Benny G.L."/>
            <person name="Smith M.E."/>
            <person name="James T.Y."/>
            <person name="Grigoriev I.V."/>
        </authorList>
    </citation>
    <scope>NUCLEOTIDE SEQUENCE [LARGE SCALE GENOMIC DNA]</scope>
    <source>
        <strain evidence="3">RSA 1356</strain>
    </source>
</reference>
<dbReference type="STRING" id="78915.A0A4P9XY20"/>
<dbReference type="OrthoDB" id="21608at2759"/>
<dbReference type="AlphaFoldDB" id="A0A4P9XY20"/>
<evidence type="ECO:0000313" key="2">
    <source>
        <dbReference type="EMBL" id="RKP10581.1"/>
    </source>
</evidence>
<feature type="compositionally biased region" description="Low complexity" evidence="1">
    <location>
        <begin position="238"/>
        <end position="250"/>
    </location>
</feature>
<dbReference type="EMBL" id="KZ992446">
    <property type="protein sequence ID" value="RKP10581.1"/>
    <property type="molecule type" value="Genomic_DNA"/>
</dbReference>
<proteinExistence type="predicted"/>
<feature type="compositionally biased region" description="Basic and acidic residues" evidence="1">
    <location>
        <begin position="559"/>
        <end position="572"/>
    </location>
</feature>
<keyword evidence="3" id="KW-1185">Reference proteome</keyword>
<evidence type="ECO:0000256" key="1">
    <source>
        <dbReference type="SAM" id="MobiDB-lite"/>
    </source>
</evidence>
<name>A0A4P9XY20_9FUNG</name>
<dbReference type="Proteomes" id="UP000271241">
    <property type="component" value="Unassembled WGS sequence"/>
</dbReference>
<feature type="region of interest" description="Disordered" evidence="1">
    <location>
        <begin position="202"/>
        <end position="281"/>
    </location>
</feature>
<organism evidence="2 3">
    <name type="scientific">Thamnocephalis sphaerospora</name>
    <dbReference type="NCBI Taxonomy" id="78915"/>
    <lineage>
        <taxon>Eukaryota</taxon>
        <taxon>Fungi</taxon>
        <taxon>Fungi incertae sedis</taxon>
        <taxon>Zoopagomycota</taxon>
        <taxon>Zoopagomycotina</taxon>
        <taxon>Zoopagomycetes</taxon>
        <taxon>Zoopagales</taxon>
        <taxon>Sigmoideomycetaceae</taxon>
        <taxon>Thamnocephalis</taxon>
    </lineage>
</organism>
<feature type="compositionally biased region" description="Gly residues" evidence="1">
    <location>
        <begin position="269"/>
        <end position="280"/>
    </location>
</feature>